<dbReference type="AlphaFoldDB" id="A0A150FYM9"/>
<proteinExistence type="predicted"/>
<organism evidence="1 2">
    <name type="scientific">Gonium pectorale</name>
    <name type="common">Green alga</name>
    <dbReference type="NCBI Taxonomy" id="33097"/>
    <lineage>
        <taxon>Eukaryota</taxon>
        <taxon>Viridiplantae</taxon>
        <taxon>Chlorophyta</taxon>
        <taxon>core chlorophytes</taxon>
        <taxon>Chlorophyceae</taxon>
        <taxon>CS clade</taxon>
        <taxon>Chlamydomonadales</taxon>
        <taxon>Volvocaceae</taxon>
        <taxon>Gonium</taxon>
    </lineage>
</organism>
<dbReference type="EMBL" id="LSYV01000122">
    <property type="protein sequence ID" value="KXZ42711.1"/>
    <property type="molecule type" value="Genomic_DNA"/>
</dbReference>
<name>A0A150FYM9_GONPE</name>
<evidence type="ECO:0000313" key="2">
    <source>
        <dbReference type="Proteomes" id="UP000075714"/>
    </source>
</evidence>
<keyword evidence="2" id="KW-1185">Reference proteome</keyword>
<dbReference type="OrthoDB" id="535128at2759"/>
<comment type="caution">
    <text evidence="1">The sequence shown here is derived from an EMBL/GenBank/DDBJ whole genome shotgun (WGS) entry which is preliminary data.</text>
</comment>
<evidence type="ECO:0000313" key="1">
    <source>
        <dbReference type="EMBL" id="KXZ42711.1"/>
    </source>
</evidence>
<accession>A0A150FYM9</accession>
<reference evidence="2" key="1">
    <citation type="journal article" date="2016" name="Nat. Commun.">
        <title>The Gonium pectorale genome demonstrates co-option of cell cycle regulation during the evolution of multicellularity.</title>
        <authorList>
            <person name="Hanschen E.R."/>
            <person name="Marriage T.N."/>
            <person name="Ferris P.J."/>
            <person name="Hamaji T."/>
            <person name="Toyoda A."/>
            <person name="Fujiyama A."/>
            <person name="Neme R."/>
            <person name="Noguchi H."/>
            <person name="Minakuchi Y."/>
            <person name="Suzuki M."/>
            <person name="Kawai-Toyooka H."/>
            <person name="Smith D.R."/>
            <person name="Sparks H."/>
            <person name="Anderson J."/>
            <person name="Bakaric R."/>
            <person name="Luria V."/>
            <person name="Karger A."/>
            <person name="Kirschner M.W."/>
            <person name="Durand P.M."/>
            <person name="Michod R.E."/>
            <person name="Nozaki H."/>
            <person name="Olson B.J."/>
        </authorList>
    </citation>
    <scope>NUCLEOTIDE SEQUENCE [LARGE SCALE GENOMIC DNA]</scope>
    <source>
        <strain evidence="2">NIES-2863</strain>
    </source>
</reference>
<gene>
    <name evidence="1" type="ORF">GPECTOR_122g452</name>
</gene>
<protein>
    <submittedName>
        <fullName evidence="1">Uncharacterized protein</fullName>
    </submittedName>
</protein>
<dbReference type="Proteomes" id="UP000075714">
    <property type="component" value="Unassembled WGS sequence"/>
</dbReference>
<sequence length="98" mass="10248">MLAAQATSCLYLEYTVQKTNVRVVPYDPVWLEAAIGEEPTAVAGPGAAASGPTTGGGALRGGCGLHSRLLELTKAGCERAKVVVQFESVRGRDARQFV</sequence>